<name>A0A2H3B8E1_9AGAR</name>
<proteinExistence type="predicted"/>
<reference evidence="3" key="1">
    <citation type="journal article" date="2017" name="Nat. Ecol. Evol.">
        <title>Genome expansion and lineage-specific genetic innovations in the forest pathogenic fungi Armillaria.</title>
        <authorList>
            <person name="Sipos G."/>
            <person name="Prasanna A.N."/>
            <person name="Walter M.C."/>
            <person name="O'Connor E."/>
            <person name="Balint B."/>
            <person name="Krizsan K."/>
            <person name="Kiss B."/>
            <person name="Hess J."/>
            <person name="Varga T."/>
            <person name="Slot J."/>
            <person name="Riley R."/>
            <person name="Boka B."/>
            <person name="Rigling D."/>
            <person name="Barry K."/>
            <person name="Lee J."/>
            <person name="Mihaltcheva S."/>
            <person name="LaButti K."/>
            <person name="Lipzen A."/>
            <person name="Waldron R."/>
            <person name="Moloney N.M."/>
            <person name="Sperisen C."/>
            <person name="Kredics L."/>
            <person name="Vagvoelgyi C."/>
            <person name="Patrignani A."/>
            <person name="Fitzpatrick D."/>
            <person name="Nagy I."/>
            <person name="Doyle S."/>
            <person name="Anderson J.B."/>
            <person name="Grigoriev I.V."/>
            <person name="Gueldener U."/>
            <person name="Muensterkoetter M."/>
            <person name="Nagy L.G."/>
        </authorList>
    </citation>
    <scope>NUCLEOTIDE SEQUENCE [LARGE SCALE GENOMIC DNA]</scope>
    <source>
        <strain evidence="3">28-4</strain>
    </source>
</reference>
<dbReference type="SUPFAM" id="SSF51735">
    <property type="entry name" value="NAD(P)-binding Rossmann-fold domains"/>
    <property type="match status" value="1"/>
</dbReference>
<evidence type="ECO:0000256" key="1">
    <source>
        <dbReference type="SAM" id="MobiDB-lite"/>
    </source>
</evidence>
<dbReference type="InterPro" id="IPR036291">
    <property type="entry name" value="NAD(P)-bd_dom_sf"/>
</dbReference>
<dbReference type="PANTHER" id="PTHR48079:SF6">
    <property type="entry name" value="NAD(P)-BINDING DOMAIN-CONTAINING PROTEIN-RELATED"/>
    <property type="match status" value="1"/>
</dbReference>
<dbReference type="PANTHER" id="PTHR48079">
    <property type="entry name" value="PROTEIN YEEZ"/>
    <property type="match status" value="1"/>
</dbReference>
<protein>
    <recommendedName>
        <fullName evidence="4">NAD(P)-binding protein</fullName>
    </recommendedName>
</protein>
<dbReference type="GO" id="GO:0004029">
    <property type="term" value="F:aldehyde dehydrogenase (NAD+) activity"/>
    <property type="evidence" value="ECO:0007669"/>
    <property type="project" value="TreeGrafter"/>
</dbReference>
<dbReference type="Proteomes" id="UP000218334">
    <property type="component" value="Unassembled WGS sequence"/>
</dbReference>
<keyword evidence="3" id="KW-1185">Reference proteome</keyword>
<dbReference type="STRING" id="1076256.A0A2H3B8E1"/>
<gene>
    <name evidence="2" type="ORF">ARMSODRAFT_989086</name>
</gene>
<dbReference type="AlphaFoldDB" id="A0A2H3B8E1"/>
<sequence>MSFDNAMSSFPCSPYLSHQRQLSKHHGSLPGRRSSPLAHQHTRPSSVLRATYSPSVLHIFPIVEHKDSKNFDITILLRPTRSPTGYEALRLKVVTGNHSDSALLRAQAAAADIVFATADCDDLPAAQAILQGAKDRYEKTGKAPILIHTSGTGELADNAQGLHGTDAVYSDLDVSLYEALPPTQVHRNVDLAVLAADNEGYAKTYIVIPPTIYGVPAGMLNKHGLQRPVVDQVRRLVEASIARKQGGVLGEGKNRWPNVDVNEMADLYLIIFDFALSPSSAPAEFQHGRFGIYFTVSDEHSLYDVSKAAAVGLARRGIGSPEPTPFSKTEAEPLLYSLGTNSRVDFEKSRGKALGWKPTKGTKDLLAFVEVEIDRQLKA</sequence>
<dbReference type="Gene3D" id="3.40.50.720">
    <property type="entry name" value="NAD(P)-binding Rossmann-like Domain"/>
    <property type="match status" value="1"/>
</dbReference>
<evidence type="ECO:0000313" key="2">
    <source>
        <dbReference type="EMBL" id="PBK67135.1"/>
    </source>
</evidence>
<evidence type="ECO:0008006" key="4">
    <source>
        <dbReference type="Google" id="ProtNLM"/>
    </source>
</evidence>
<dbReference type="EMBL" id="KZ293437">
    <property type="protein sequence ID" value="PBK67135.1"/>
    <property type="molecule type" value="Genomic_DNA"/>
</dbReference>
<organism evidence="2 3">
    <name type="scientific">Armillaria solidipes</name>
    <dbReference type="NCBI Taxonomy" id="1076256"/>
    <lineage>
        <taxon>Eukaryota</taxon>
        <taxon>Fungi</taxon>
        <taxon>Dikarya</taxon>
        <taxon>Basidiomycota</taxon>
        <taxon>Agaricomycotina</taxon>
        <taxon>Agaricomycetes</taxon>
        <taxon>Agaricomycetidae</taxon>
        <taxon>Agaricales</taxon>
        <taxon>Marasmiineae</taxon>
        <taxon>Physalacriaceae</taxon>
        <taxon>Armillaria</taxon>
    </lineage>
</organism>
<accession>A0A2H3B8E1</accession>
<dbReference type="GO" id="GO:0005737">
    <property type="term" value="C:cytoplasm"/>
    <property type="evidence" value="ECO:0007669"/>
    <property type="project" value="TreeGrafter"/>
</dbReference>
<evidence type="ECO:0000313" key="3">
    <source>
        <dbReference type="Proteomes" id="UP000218334"/>
    </source>
</evidence>
<dbReference type="InterPro" id="IPR051783">
    <property type="entry name" value="NAD(P)-dependent_oxidoreduct"/>
</dbReference>
<feature type="region of interest" description="Disordered" evidence="1">
    <location>
        <begin position="21"/>
        <end position="46"/>
    </location>
</feature>